<accession>A0A542DQZ8</accession>
<dbReference type="OrthoDB" id="3785691at2"/>
<dbReference type="Gene3D" id="1.10.1200.10">
    <property type="entry name" value="ACP-like"/>
    <property type="match status" value="1"/>
</dbReference>
<reference evidence="2 3" key="1">
    <citation type="submission" date="2019-06" db="EMBL/GenBank/DDBJ databases">
        <title>Sequencing the genomes of 1000 actinobacteria strains.</title>
        <authorList>
            <person name="Klenk H.-P."/>
        </authorList>
    </citation>
    <scope>NUCLEOTIDE SEQUENCE [LARGE SCALE GENOMIC DNA]</scope>
    <source>
        <strain evidence="2 3">DSM 45679</strain>
    </source>
</reference>
<dbReference type="EMBL" id="VFML01000001">
    <property type="protein sequence ID" value="TQJ05528.1"/>
    <property type="molecule type" value="Genomic_DNA"/>
</dbReference>
<dbReference type="Pfam" id="PF00550">
    <property type="entry name" value="PP-binding"/>
    <property type="match status" value="1"/>
</dbReference>
<evidence type="ECO:0000313" key="2">
    <source>
        <dbReference type="EMBL" id="TQJ05528.1"/>
    </source>
</evidence>
<keyword evidence="3" id="KW-1185">Reference proteome</keyword>
<dbReference type="RefSeq" id="WP_142001043.1">
    <property type="nucleotide sequence ID" value="NZ_VFML01000001.1"/>
</dbReference>
<evidence type="ECO:0000259" key="1">
    <source>
        <dbReference type="PROSITE" id="PS50075"/>
    </source>
</evidence>
<comment type="caution">
    <text evidence="2">The sequence shown here is derived from an EMBL/GenBank/DDBJ whole genome shotgun (WGS) entry which is preliminary data.</text>
</comment>
<organism evidence="2 3">
    <name type="scientific">Amycolatopsis cihanbeyliensis</name>
    <dbReference type="NCBI Taxonomy" id="1128664"/>
    <lineage>
        <taxon>Bacteria</taxon>
        <taxon>Bacillati</taxon>
        <taxon>Actinomycetota</taxon>
        <taxon>Actinomycetes</taxon>
        <taxon>Pseudonocardiales</taxon>
        <taxon>Pseudonocardiaceae</taxon>
        <taxon>Amycolatopsis</taxon>
    </lineage>
</organism>
<proteinExistence type="predicted"/>
<dbReference type="PROSITE" id="PS50075">
    <property type="entry name" value="CARRIER"/>
    <property type="match status" value="1"/>
</dbReference>
<gene>
    <name evidence="2" type="ORF">FB471_5363</name>
</gene>
<dbReference type="AlphaFoldDB" id="A0A542DQZ8"/>
<dbReference type="Proteomes" id="UP000320876">
    <property type="component" value="Unassembled WGS sequence"/>
</dbReference>
<sequence>MTTKDTVEDATFATVADLLGEIVGDLDILGVEITRETTFHEDLGLESIDLVTFAGILAEHFGERVNLAEHLAELDLDEVIGLRVGDIADYVARCVAGER</sequence>
<protein>
    <submittedName>
        <fullName evidence="2">Acyl carrier protein</fullName>
    </submittedName>
</protein>
<evidence type="ECO:0000313" key="3">
    <source>
        <dbReference type="Proteomes" id="UP000320876"/>
    </source>
</evidence>
<name>A0A542DQZ8_AMYCI</name>
<dbReference type="InterPro" id="IPR009081">
    <property type="entry name" value="PP-bd_ACP"/>
</dbReference>
<feature type="domain" description="Carrier" evidence="1">
    <location>
        <begin position="9"/>
        <end position="95"/>
    </location>
</feature>
<dbReference type="SUPFAM" id="SSF47336">
    <property type="entry name" value="ACP-like"/>
    <property type="match status" value="1"/>
</dbReference>
<dbReference type="InterPro" id="IPR036736">
    <property type="entry name" value="ACP-like_sf"/>
</dbReference>